<accession>A0A6G0XX21</accession>
<dbReference type="VEuPathDB" id="FungiDB:AeMF1_008836"/>
<keyword evidence="2" id="KW-1185">Reference proteome</keyword>
<sequence length="98" mass="11416">MFNTSRAKAAPTFKELEEESSRQDTLVFGDIIRAERLRKKTLGAVTKASDRVRRWKDANPGFDASDPRLIALLQEYSDADDSYRTADQIYQYAWLRRR</sequence>
<dbReference type="EMBL" id="VJMJ01000003">
    <property type="protein sequence ID" value="KAF0745114.1"/>
    <property type="molecule type" value="Genomic_DNA"/>
</dbReference>
<dbReference type="Proteomes" id="UP000481153">
    <property type="component" value="Unassembled WGS sequence"/>
</dbReference>
<name>A0A6G0XX21_9STRA</name>
<protein>
    <submittedName>
        <fullName evidence="1">Uncharacterized protein</fullName>
    </submittedName>
</protein>
<gene>
    <name evidence="1" type="ORF">Ae201684_000685</name>
</gene>
<evidence type="ECO:0000313" key="2">
    <source>
        <dbReference type="Proteomes" id="UP000481153"/>
    </source>
</evidence>
<proteinExistence type="predicted"/>
<evidence type="ECO:0000313" key="1">
    <source>
        <dbReference type="EMBL" id="KAF0745114.1"/>
    </source>
</evidence>
<comment type="caution">
    <text evidence="1">The sequence shown here is derived from an EMBL/GenBank/DDBJ whole genome shotgun (WGS) entry which is preliminary data.</text>
</comment>
<organism evidence="1 2">
    <name type="scientific">Aphanomyces euteiches</name>
    <dbReference type="NCBI Taxonomy" id="100861"/>
    <lineage>
        <taxon>Eukaryota</taxon>
        <taxon>Sar</taxon>
        <taxon>Stramenopiles</taxon>
        <taxon>Oomycota</taxon>
        <taxon>Saprolegniomycetes</taxon>
        <taxon>Saprolegniales</taxon>
        <taxon>Verrucalvaceae</taxon>
        <taxon>Aphanomyces</taxon>
    </lineage>
</organism>
<dbReference type="AlphaFoldDB" id="A0A6G0XX21"/>
<reference evidence="1 2" key="1">
    <citation type="submission" date="2019-07" db="EMBL/GenBank/DDBJ databases">
        <title>Genomics analysis of Aphanomyces spp. identifies a new class of oomycete effector associated with host adaptation.</title>
        <authorList>
            <person name="Gaulin E."/>
        </authorList>
    </citation>
    <scope>NUCLEOTIDE SEQUENCE [LARGE SCALE GENOMIC DNA]</scope>
    <source>
        <strain evidence="1 2">ATCC 201684</strain>
    </source>
</reference>